<evidence type="ECO:0000256" key="12">
    <source>
        <dbReference type="ARBA" id="ARBA00022989"/>
    </source>
</evidence>
<feature type="domain" description="PTS EIIC type-3" evidence="20">
    <location>
        <begin position="7"/>
        <end position="408"/>
    </location>
</feature>
<keyword evidence="6" id="KW-0597">Phosphoprotein</keyword>
<dbReference type="eggNOG" id="COG1455">
    <property type="taxonomic scope" value="Bacteria"/>
</dbReference>
<keyword evidence="10 18" id="KW-0812">Transmembrane</keyword>
<feature type="transmembrane region" description="Helical" evidence="18">
    <location>
        <begin position="282"/>
        <end position="303"/>
    </location>
</feature>
<dbReference type="InterPro" id="IPR051088">
    <property type="entry name" value="PTS_Sugar-EIIC/EIIB"/>
</dbReference>
<feature type="domain" description="PTS EIIB type-3" evidence="19">
    <location>
        <begin position="450"/>
        <end position="553"/>
    </location>
</feature>
<keyword evidence="5" id="KW-1003">Cell membrane</keyword>
<dbReference type="GO" id="GO:1901264">
    <property type="term" value="P:carbohydrate derivative transport"/>
    <property type="evidence" value="ECO:0007669"/>
    <property type="project" value="TreeGrafter"/>
</dbReference>
<evidence type="ECO:0000256" key="13">
    <source>
        <dbReference type="ARBA" id="ARBA00023136"/>
    </source>
</evidence>
<reference evidence="21 22" key="1">
    <citation type="submission" date="2011-01" db="EMBL/GenBank/DDBJ databases">
        <authorList>
            <person name="Durkin A.S."/>
            <person name="Madupu R."/>
            <person name="Torralba M."/>
            <person name="Gillis M."/>
            <person name="Methe B."/>
            <person name="Sutton G."/>
            <person name="Nelson K.E."/>
        </authorList>
    </citation>
    <scope>NUCLEOTIDE SEQUENCE [LARGE SCALE GENOMIC DNA]</scope>
    <source>
        <strain evidence="21 22">ACS-065-V-Col13</strain>
    </source>
</reference>
<keyword evidence="22" id="KW-1185">Reference proteome</keyword>
<dbReference type="InterPro" id="IPR003501">
    <property type="entry name" value="PTS_EIIB_2/3"/>
</dbReference>
<keyword evidence="4" id="KW-0813">Transport</keyword>
<name>F0GXC9_9FIRM</name>
<dbReference type="STRING" id="879305.HMPREF9290_0904"/>
<dbReference type="PROSITE" id="PS51100">
    <property type="entry name" value="PTS_EIIB_TYPE_3"/>
    <property type="match status" value="1"/>
</dbReference>
<dbReference type="AlphaFoldDB" id="F0GXC9"/>
<keyword evidence="11" id="KW-0418">Kinase</keyword>
<evidence type="ECO:0000256" key="9">
    <source>
        <dbReference type="ARBA" id="ARBA00022683"/>
    </source>
</evidence>
<evidence type="ECO:0000313" key="22">
    <source>
        <dbReference type="Proteomes" id="UP000005286"/>
    </source>
</evidence>
<dbReference type="NCBIfam" id="TIGR00853">
    <property type="entry name" value="pts-lac"/>
    <property type="match status" value="1"/>
</dbReference>
<comment type="subcellular location">
    <subcellularLocation>
        <location evidence="1">Cell membrane</location>
        <topology evidence="1">Multi-pass membrane protein</topology>
    </subcellularLocation>
</comment>
<dbReference type="RefSeq" id="WP_004835447.1">
    <property type="nucleotide sequence ID" value="NZ_AEXM01000030.1"/>
</dbReference>
<feature type="coiled-coil region" evidence="17">
    <location>
        <begin position="412"/>
        <end position="446"/>
    </location>
</feature>
<evidence type="ECO:0000256" key="4">
    <source>
        <dbReference type="ARBA" id="ARBA00022448"/>
    </source>
</evidence>
<comment type="catalytic activity">
    <reaction evidence="15">
        <text>lactose(out) + N(pros)-phospho-L-histidyl-[protein] = lactose 6-phosphate(in) + L-histidyl-[protein]</text>
        <dbReference type="Rhea" id="RHEA:42400"/>
        <dbReference type="Rhea" id="RHEA-COMP:9745"/>
        <dbReference type="Rhea" id="RHEA-COMP:9746"/>
        <dbReference type="ChEBI" id="CHEBI:17716"/>
        <dbReference type="ChEBI" id="CHEBI:29979"/>
        <dbReference type="ChEBI" id="CHEBI:64837"/>
        <dbReference type="ChEBI" id="CHEBI:79080"/>
        <dbReference type="EC" id="2.7.1.207"/>
    </reaction>
</comment>
<dbReference type="GO" id="GO:0005886">
    <property type="term" value="C:plasma membrane"/>
    <property type="evidence" value="ECO:0007669"/>
    <property type="project" value="UniProtKB-SubCell"/>
</dbReference>
<dbReference type="InterPro" id="IPR004501">
    <property type="entry name" value="PTS_EIIC_3"/>
</dbReference>
<dbReference type="NCBIfam" id="TIGR00410">
    <property type="entry name" value="lacE"/>
    <property type="match status" value="1"/>
</dbReference>
<dbReference type="PROSITE" id="PS51105">
    <property type="entry name" value="PTS_EIIC_TYPE_3"/>
    <property type="match status" value="1"/>
</dbReference>
<dbReference type="Gene3D" id="3.40.50.2300">
    <property type="match status" value="1"/>
</dbReference>
<feature type="transmembrane region" description="Helical" evidence="18">
    <location>
        <begin position="37"/>
        <end position="58"/>
    </location>
</feature>
<evidence type="ECO:0000256" key="1">
    <source>
        <dbReference type="ARBA" id="ARBA00004651"/>
    </source>
</evidence>
<feature type="modified residue" description="Phosphocysteine; by EIIA" evidence="16">
    <location>
        <position position="457"/>
    </location>
</feature>
<feature type="transmembrane region" description="Helical" evidence="18">
    <location>
        <begin position="198"/>
        <end position="219"/>
    </location>
</feature>
<dbReference type="GO" id="GO:0009401">
    <property type="term" value="P:phosphoenolpyruvate-dependent sugar phosphotransferase system"/>
    <property type="evidence" value="ECO:0007669"/>
    <property type="project" value="UniProtKB-KW"/>
</dbReference>
<feature type="transmembrane region" description="Helical" evidence="18">
    <location>
        <begin position="70"/>
        <end position="90"/>
    </location>
</feature>
<organism evidence="21 22">
    <name type="scientific">Anaerococcus prevotii ACS-065-V-Col13</name>
    <dbReference type="NCBI Taxonomy" id="879305"/>
    <lineage>
        <taxon>Bacteria</taxon>
        <taxon>Bacillati</taxon>
        <taxon>Bacillota</taxon>
        <taxon>Tissierellia</taxon>
        <taxon>Tissierellales</taxon>
        <taxon>Peptoniphilaceae</taxon>
        <taxon>Anaerococcus</taxon>
    </lineage>
</organism>
<evidence type="ECO:0000256" key="18">
    <source>
        <dbReference type="SAM" id="Phobius"/>
    </source>
</evidence>
<feature type="transmembrane region" description="Helical" evidence="18">
    <location>
        <begin position="102"/>
        <end position="120"/>
    </location>
</feature>
<dbReference type="GO" id="GO:0008982">
    <property type="term" value="F:protein-N(PI)-phosphohistidine-sugar phosphotransferase activity"/>
    <property type="evidence" value="ECO:0007669"/>
    <property type="project" value="InterPro"/>
</dbReference>
<accession>F0GXC9</accession>
<keyword evidence="8" id="KW-0808">Transferase</keyword>
<dbReference type="Pfam" id="PF02302">
    <property type="entry name" value="PTS_IIB"/>
    <property type="match status" value="1"/>
</dbReference>
<evidence type="ECO:0000256" key="6">
    <source>
        <dbReference type="ARBA" id="ARBA00022553"/>
    </source>
</evidence>
<sequence>MDAILKGIEKITPFFEKLSRNKYMVAIKDGFMETMPIVIFSSLFLLVAYIPNIFGFYWSENMEAILTKPYNLSMGLLGLVMSITTAKHFTGALNREMPVDNQINATSVMFASLVGFMFLSVDFIEGGITNSYLGSTGLIAAFISTFIAGNIYKASIKRNLTIKMPKEVPPNISQAFKDIIPFGLSLLCFWIIDMIIRKFVGTSLAEAIIVLIQPLFSAADSWGGTALIYGAMAFFWFIGIHGPSIVNPAINAIAYINQANNIAAFQAGQHATAIVTPNTGEFIATLGGTGATFVVPFMFMWLAKSKQNKAVGRAAVVPTSFGVNEPILFGGPLILNPVFMIPFIVAPILNVWIFKFFVEVLGMNSMVAQMPWTTPGPIGAFISTGFAPLSLLMMAIIIAVDVLVYYPFFKVYDKQILEKEKEEEELLELEEEAEGIDENLLEKSKASEKITNVLVLCAGGGTSGLLANALNEGAEESGAKVHAAAGSYGSHHDILPKFDVVVLAPQVANYYEDIKQDTDRIGNKLVKTGGKEYIDLTRDPDGAVKFILSKMDE</sequence>
<evidence type="ECO:0000256" key="11">
    <source>
        <dbReference type="ARBA" id="ARBA00022777"/>
    </source>
</evidence>
<dbReference type="eggNOG" id="COG1440">
    <property type="taxonomic scope" value="Bacteria"/>
</dbReference>
<keyword evidence="17" id="KW-0175">Coiled coil</keyword>
<dbReference type="InterPro" id="IPR013012">
    <property type="entry name" value="PTS_EIIB_3"/>
</dbReference>
<feature type="transmembrane region" description="Helical" evidence="18">
    <location>
        <begin position="378"/>
        <end position="406"/>
    </location>
</feature>
<feature type="transmembrane region" description="Helical" evidence="18">
    <location>
        <begin position="338"/>
        <end position="358"/>
    </location>
</feature>
<comment type="caution">
    <text evidence="21">The sequence shown here is derived from an EMBL/GenBank/DDBJ whole genome shotgun (WGS) entry which is preliminary data.</text>
</comment>
<dbReference type="PATRIC" id="fig|879305.3.peg.1460"/>
<dbReference type="CDD" id="cd05565">
    <property type="entry name" value="PTS_IIB_lactose"/>
    <property type="match status" value="1"/>
</dbReference>
<dbReference type="PANTHER" id="PTHR33989">
    <property type="match status" value="1"/>
</dbReference>
<dbReference type="InterPro" id="IPR036095">
    <property type="entry name" value="PTS_EIIB-like_sf"/>
</dbReference>
<evidence type="ECO:0000256" key="15">
    <source>
        <dbReference type="ARBA" id="ARBA00048444"/>
    </source>
</evidence>
<evidence type="ECO:0000256" key="17">
    <source>
        <dbReference type="SAM" id="Coils"/>
    </source>
</evidence>
<evidence type="ECO:0000259" key="19">
    <source>
        <dbReference type="PROSITE" id="PS51100"/>
    </source>
</evidence>
<dbReference type="Proteomes" id="UP000005286">
    <property type="component" value="Unassembled WGS sequence"/>
</dbReference>
<evidence type="ECO:0000259" key="20">
    <source>
        <dbReference type="PROSITE" id="PS51105"/>
    </source>
</evidence>
<dbReference type="GO" id="GO:0016301">
    <property type="term" value="F:kinase activity"/>
    <property type="evidence" value="ECO:0007669"/>
    <property type="project" value="UniProtKB-KW"/>
</dbReference>
<dbReference type="InterPro" id="IPR041713">
    <property type="entry name" value="PTS_IIB"/>
</dbReference>
<protein>
    <recommendedName>
        <fullName evidence="3">PTS system lactose-specific EIICB component</fullName>
        <ecNumber evidence="2">2.7.1.207</ecNumber>
    </recommendedName>
    <alternativeName>
        <fullName evidence="14">EIICB-Lac</fullName>
    </alternativeName>
</protein>
<evidence type="ECO:0000256" key="3">
    <source>
        <dbReference type="ARBA" id="ARBA00020834"/>
    </source>
</evidence>
<evidence type="ECO:0000256" key="8">
    <source>
        <dbReference type="ARBA" id="ARBA00022679"/>
    </source>
</evidence>
<evidence type="ECO:0000256" key="5">
    <source>
        <dbReference type="ARBA" id="ARBA00022475"/>
    </source>
</evidence>
<dbReference type="InterPro" id="IPR003352">
    <property type="entry name" value="PTS_EIIC"/>
</dbReference>
<evidence type="ECO:0000256" key="2">
    <source>
        <dbReference type="ARBA" id="ARBA00012802"/>
    </source>
</evidence>
<dbReference type="EMBL" id="AEXM01000030">
    <property type="protein sequence ID" value="EGC81531.1"/>
    <property type="molecule type" value="Genomic_DNA"/>
</dbReference>
<keyword evidence="13 18" id="KW-0472">Membrane</keyword>
<feature type="transmembrane region" description="Helical" evidence="18">
    <location>
        <begin position="226"/>
        <end position="246"/>
    </location>
</feature>
<evidence type="ECO:0000256" key="16">
    <source>
        <dbReference type="PROSITE-ProRule" id="PRU00423"/>
    </source>
</evidence>
<evidence type="ECO:0000256" key="14">
    <source>
        <dbReference type="ARBA" id="ARBA00029639"/>
    </source>
</evidence>
<keyword evidence="12 18" id="KW-1133">Transmembrane helix</keyword>
<dbReference type="PANTHER" id="PTHR33989:SF8">
    <property type="entry name" value="PERMEASE IIC COMPONENT"/>
    <property type="match status" value="1"/>
</dbReference>
<dbReference type="Pfam" id="PF02378">
    <property type="entry name" value="PTS_EIIC"/>
    <property type="match status" value="1"/>
</dbReference>
<feature type="transmembrane region" description="Helical" evidence="18">
    <location>
        <begin position="132"/>
        <end position="154"/>
    </location>
</feature>
<evidence type="ECO:0000313" key="21">
    <source>
        <dbReference type="EMBL" id="EGC81531.1"/>
    </source>
</evidence>
<evidence type="ECO:0000256" key="7">
    <source>
        <dbReference type="ARBA" id="ARBA00022597"/>
    </source>
</evidence>
<dbReference type="EC" id="2.7.1.207" evidence="2"/>
<gene>
    <name evidence="21" type="ORF">HMPREF9290_0904</name>
</gene>
<proteinExistence type="predicted"/>
<keyword evidence="9" id="KW-0598">Phosphotransferase system</keyword>
<keyword evidence="7" id="KW-0762">Sugar transport</keyword>
<evidence type="ECO:0000256" key="10">
    <source>
        <dbReference type="ARBA" id="ARBA00022692"/>
    </source>
</evidence>
<dbReference type="SUPFAM" id="SSF52794">
    <property type="entry name" value="PTS system IIB component-like"/>
    <property type="match status" value="1"/>
</dbReference>